<dbReference type="Proteomes" id="UP000440714">
    <property type="component" value="Unassembled WGS sequence"/>
</dbReference>
<organism evidence="1 2">
    <name type="scientific">Campylobacter lari</name>
    <dbReference type="NCBI Taxonomy" id="201"/>
    <lineage>
        <taxon>Bacteria</taxon>
        <taxon>Pseudomonadati</taxon>
        <taxon>Campylobacterota</taxon>
        <taxon>Epsilonproteobacteria</taxon>
        <taxon>Campylobacterales</taxon>
        <taxon>Campylobacteraceae</taxon>
        <taxon>Campylobacter</taxon>
    </lineage>
</organism>
<evidence type="ECO:0000313" key="1">
    <source>
        <dbReference type="EMBL" id="ECW8955383.1"/>
    </source>
</evidence>
<dbReference type="AlphaFoldDB" id="A0A698FUY1"/>
<evidence type="ECO:0000313" key="2">
    <source>
        <dbReference type="Proteomes" id="UP000440714"/>
    </source>
</evidence>
<protein>
    <submittedName>
        <fullName evidence="1">Uncharacterized protein</fullName>
    </submittedName>
</protein>
<comment type="caution">
    <text evidence="1">The sequence shown here is derived from an EMBL/GenBank/DDBJ whole genome shotgun (WGS) entry which is preliminary data.</text>
</comment>
<reference evidence="1 2" key="1">
    <citation type="submission" date="2019-09" db="EMBL/GenBank/DDBJ databases">
        <authorList>
            <consortium name="PulseNet: The National Subtyping Network for Foodborne Disease Surveillance"/>
            <person name="Tarr C.L."/>
            <person name="Trees E."/>
            <person name="Katz L.S."/>
            <person name="Carleton-Romer H.A."/>
            <person name="Stroika S."/>
            <person name="Kucerova Z."/>
            <person name="Roache K.F."/>
            <person name="Sabol A.L."/>
            <person name="Besser J."/>
            <person name="Gerner-Smidt P."/>
        </authorList>
    </citation>
    <scope>NUCLEOTIDE SEQUENCE [LARGE SCALE GENOMIC DNA]</scope>
    <source>
        <strain evidence="1 2">PNUSAC011760</strain>
    </source>
</reference>
<dbReference type="EMBL" id="AAKYAN010000030">
    <property type="protein sequence ID" value="ECW8955383.1"/>
    <property type="molecule type" value="Genomic_DNA"/>
</dbReference>
<name>A0A698FUY1_CAMLA</name>
<gene>
    <name evidence="1" type="ORF">F5R70_08140</name>
</gene>
<proteinExistence type="predicted"/>
<accession>A0A698FUY1</accession>
<sequence length="271" mass="33085">MAYEKRNTLIENCGFCNSKILSSLDFFHYLLKIHRKSFWFSVMGMIDFAFLRSIKLKFLDGIIHEDHYFGKVLFYKVKKIFILVDKVYHYRIRAKSIMDYSSCNDDIPEFMYDTYLFFHDKTIFKKYLRNYSLFITASMIFLFLKQSDNSEKKSLFEKIFCEKLFLWQKDFLCNFSVDEFYFLFNTKIFYGVDYSSKILFESIYDFIQYQNMQIDIITKKSVKNEYKIKNHLSYKMGHAMVKNCKNWYKGGIFKLLYDIYKIYINHRKKNK</sequence>